<gene>
    <name evidence="1" type="ORF">AYBTSS11_LOCUS11553</name>
</gene>
<evidence type="ECO:0000313" key="1">
    <source>
        <dbReference type="EMBL" id="CAJ1943801.1"/>
    </source>
</evidence>
<proteinExistence type="predicted"/>
<keyword evidence="2" id="KW-1185">Reference proteome</keyword>
<name>A0AA86S6N5_9FABA</name>
<dbReference type="EMBL" id="OY731400">
    <property type="protein sequence ID" value="CAJ1943801.1"/>
    <property type="molecule type" value="Genomic_DNA"/>
</dbReference>
<sequence length="144" mass="15952">MFPWKTVQASFISDGLIVTKKPLSTVVVHDDQTRGHHPPRGPSTLLASLGIHPQCTCGATLHAHVYIAVAEDGLEQGSEGPFQEREEEEVGAWLFRIIIWVVCSTSGPLLPDQWVLHLSLNLNMLVNLMPLTLPMGVTYRMRDS</sequence>
<organism evidence="1 2">
    <name type="scientific">Sphenostylis stenocarpa</name>
    <dbReference type="NCBI Taxonomy" id="92480"/>
    <lineage>
        <taxon>Eukaryota</taxon>
        <taxon>Viridiplantae</taxon>
        <taxon>Streptophyta</taxon>
        <taxon>Embryophyta</taxon>
        <taxon>Tracheophyta</taxon>
        <taxon>Spermatophyta</taxon>
        <taxon>Magnoliopsida</taxon>
        <taxon>eudicotyledons</taxon>
        <taxon>Gunneridae</taxon>
        <taxon>Pentapetalae</taxon>
        <taxon>rosids</taxon>
        <taxon>fabids</taxon>
        <taxon>Fabales</taxon>
        <taxon>Fabaceae</taxon>
        <taxon>Papilionoideae</taxon>
        <taxon>50 kb inversion clade</taxon>
        <taxon>NPAAA clade</taxon>
        <taxon>indigoferoid/millettioid clade</taxon>
        <taxon>Phaseoleae</taxon>
        <taxon>Sphenostylis</taxon>
    </lineage>
</organism>
<dbReference type="Proteomes" id="UP001189624">
    <property type="component" value="Chromosome 3"/>
</dbReference>
<dbReference type="AlphaFoldDB" id="A0AA86S6N5"/>
<dbReference type="Gramene" id="rna-AYBTSS11_LOCUS11553">
    <property type="protein sequence ID" value="CAJ1943801.1"/>
    <property type="gene ID" value="gene-AYBTSS11_LOCUS11553"/>
</dbReference>
<reference evidence="1" key="1">
    <citation type="submission" date="2023-10" db="EMBL/GenBank/DDBJ databases">
        <authorList>
            <person name="Domelevo Entfellner J.-B."/>
        </authorList>
    </citation>
    <scope>NUCLEOTIDE SEQUENCE</scope>
</reference>
<evidence type="ECO:0000313" key="2">
    <source>
        <dbReference type="Proteomes" id="UP001189624"/>
    </source>
</evidence>
<protein>
    <submittedName>
        <fullName evidence="1">Uncharacterized protein</fullName>
    </submittedName>
</protein>
<accession>A0AA86S6N5</accession>